<accession>A0A1T5FMU5</accession>
<dbReference type="InterPro" id="IPR014784">
    <property type="entry name" value="Cu2_ascorb_mOase-like_C"/>
</dbReference>
<dbReference type="Pfam" id="PF09112">
    <property type="entry name" value="N-glycanase_N"/>
    <property type="match status" value="1"/>
</dbReference>
<dbReference type="Gene3D" id="2.60.120.1570">
    <property type="entry name" value="Peptide-N-glycosidase F, N-terminal domain"/>
    <property type="match status" value="1"/>
</dbReference>
<gene>
    <name evidence="3" type="ORF">SAMN05660841_03388</name>
</gene>
<evidence type="ECO:0000313" key="3">
    <source>
        <dbReference type="EMBL" id="SKB97398.1"/>
    </source>
</evidence>
<evidence type="ECO:0000259" key="2">
    <source>
        <dbReference type="SMART" id="SM01290"/>
    </source>
</evidence>
<feature type="domain" description="Peptide-N-glycosidase F N-terminal" evidence="2">
    <location>
        <begin position="204"/>
        <end position="382"/>
    </location>
</feature>
<sequence length="555" mass="62620">MKRIIWVVLCQLYVMVGMGQDIYKITYHYFRDGAMVKQDPVIVYASKGKTIISKQSVMDGNARYPYEESYITFDERKMIKQSTLSADKKITTLDDQAFTRYSYTITEDKKNILDREVRKATASVNSNAIELWYNKDLGINAAPNDMGLDLGMVMEYRRNGNSGLVATSVERIKSWPSTLKFPGVDLLLDGLTYKDVLWKSRFIQIPIFKNEQICFQPGIKSDSVMRFAEGTVIMKRIRVPEVSDNSQAFIELVEKSNGDAYDRTGSVFMIAEDQSQSFLDGMKNGMKTLPAYENGDGQSYPGMVRTEGYSPILELMRFFTPFGVSHFNGRLALKDKTWQDSVTYRQDVSEFLKIMGGRDVYIGTYIGNYDKGGHKVSLELTIHPGGSNYAKDVDMIALFNTTNVMEMGGQGYPTLFGQEKGLELEFVLDKDIKNAKLRYITTGHGGWGNGDEFVPKTNAVYLDGQSVFQFTPWRVDCGSYRLYNPVSGNFENGLSSSDLSRSNWCPGTITYPMFIDLGNLKAGKHHLRVQIPQGPKEGDSISFWNVSGALLFDKE</sequence>
<dbReference type="InterPro" id="IPR015196">
    <property type="entry name" value="PngaseF_N"/>
</dbReference>
<evidence type="ECO:0000256" key="1">
    <source>
        <dbReference type="ARBA" id="ARBA00023157"/>
    </source>
</evidence>
<organism evidence="3 4">
    <name type="scientific">Sphingobacterium nematocida</name>
    <dbReference type="NCBI Taxonomy" id="1513896"/>
    <lineage>
        <taxon>Bacteria</taxon>
        <taxon>Pseudomonadati</taxon>
        <taxon>Bacteroidota</taxon>
        <taxon>Sphingobacteriia</taxon>
        <taxon>Sphingobacteriales</taxon>
        <taxon>Sphingobacteriaceae</taxon>
        <taxon>Sphingobacterium</taxon>
    </lineage>
</organism>
<dbReference type="AlphaFoldDB" id="A0A1T5FMU5"/>
<evidence type="ECO:0000313" key="4">
    <source>
        <dbReference type="Proteomes" id="UP000190150"/>
    </source>
</evidence>
<dbReference type="SUPFAM" id="SSF49742">
    <property type="entry name" value="PHM/PNGase F"/>
    <property type="match status" value="1"/>
</dbReference>
<dbReference type="InterPro" id="IPR043022">
    <property type="entry name" value="PngaseF_N_sf"/>
</dbReference>
<dbReference type="GO" id="GO:0016715">
    <property type="term" value="F:oxidoreductase activity, acting on paired donors, with incorporation or reduction of molecular oxygen, reduced ascorbate as one donor, and incorporation of one atom of oxygen"/>
    <property type="evidence" value="ECO:0007669"/>
    <property type="project" value="InterPro"/>
</dbReference>
<dbReference type="EMBL" id="FUZF01000017">
    <property type="protein sequence ID" value="SKB97398.1"/>
    <property type="molecule type" value="Genomic_DNA"/>
</dbReference>
<dbReference type="SMART" id="SM01290">
    <property type="entry name" value="N-glycanase_N"/>
    <property type="match status" value="1"/>
</dbReference>
<keyword evidence="4" id="KW-1185">Reference proteome</keyword>
<dbReference type="InterPro" id="IPR015197">
    <property type="entry name" value="PngaseF_C"/>
</dbReference>
<protein>
    <submittedName>
        <fullName evidence="3">GLPGLI family protein</fullName>
    </submittedName>
</protein>
<dbReference type="Pfam" id="PF09113">
    <property type="entry name" value="N-glycanase_C"/>
    <property type="match status" value="1"/>
</dbReference>
<name>A0A1T5FMU5_9SPHI</name>
<dbReference type="Pfam" id="PF22252">
    <property type="entry name" value="PNGase_F-II_N"/>
    <property type="match status" value="1"/>
</dbReference>
<dbReference type="Gene3D" id="2.60.120.230">
    <property type="match status" value="1"/>
</dbReference>
<dbReference type="RefSeq" id="WP_079644856.1">
    <property type="nucleotide sequence ID" value="NZ_FUZF01000017.1"/>
</dbReference>
<reference evidence="4" key="1">
    <citation type="submission" date="2017-02" db="EMBL/GenBank/DDBJ databases">
        <authorList>
            <person name="Varghese N."/>
            <person name="Submissions S."/>
        </authorList>
    </citation>
    <scope>NUCLEOTIDE SEQUENCE [LARGE SCALE GENOMIC DNA]</scope>
    <source>
        <strain evidence="4">DSM 24091</strain>
    </source>
</reference>
<keyword evidence="1" id="KW-1015">Disulfide bond</keyword>
<dbReference type="InterPro" id="IPR008977">
    <property type="entry name" value="PHM/PNGase_F_dom_sf"/>
</dbReference>
<dbReference type="Proteomes" id="UP000190150">
    <property type="component" value="Unassembled WGS sequence"/>
</dbReference>
<proteinExistence type="predicted"/>
<dbReference type="STRING" id="1513896.SAMN05660841_03388"/>